<dbReference type="OrthoDB" id="7062584at2"/>
<dbReference type="Pfam" id="PF12900">
    <property type="entry name" value="Pyridox_ox_2"/>
    <property type="match status" value="1"/>
</dbReference>
<dbReference type="InterPro" id="IPR024747">
    <property type="entry name" value="Pyridox_Oxase-rel"/>
</dbReference>
<evidence type="ECO:0000313" key="1">
    <source>
        <dbReference type="EMBL" id="SNV21783.1"/>
    </source>
</evidence>
<keyword evidence="2" id="KW-1185">Reference proteome</keyword>
<protein>
    <submittedName>
        <fullName evidence="1">Predicted flavin-nucleotide-binding protein</fullName>
    </submittedName>
</protein>
<dbReference type="Proteomes" id="UP000242637">
    <property type="component" value="Chromosome 1"/>
</dbReference>
<organism evidence="1 2">
    <name type="scientific">Dermatophilus congolensis</name>
    <dbReference type="NCBI Taxonomy" id="1863"/>
    <lineage>
        <taxon>Bacteria</taxon>
        <taxon>Bacillati</taxon>
        <taxon>Actinomycetota</taxon>
        <taxon>Actinomycetes</taxon>
        <taxon>Micrococcales</taxon>
        <taxon>Dermatophilaceae</taxon>
        <taxon>Dermatophilus</taxon>
    </lineage>
</organism>
<dbReference type="InterPro" id="IPR012349">
    <property type="entry name" value="Split_barrel_FMN-bd"/>
</dbReference>
<dbReference type="KEGG" id="dco:SAMEA4475696_1341"/>
<dbReference type="STRING" id="1121387.GCA_000429885_01970"/>
<gene>
    <name evidence="1" type="ORF">SAMEA4475696_01341</name>
</gene>
<reference evidence="1 2" key="1">
    <citation type="submission" date="2017-06" db="EMBL/GenBank/DDBJ databases">
        <authorList>
            <consortium name="Pathogen Informatics"/>
        </authorList>
    </citation>
    <scope>NUCLEOTIDE SEQUENCE [LARGE SCALE GENOMIC DNA]</scope>
    <source>
        <strain evidence="1 2">NCTC13039</strain>
    </source>
</reference>
<dbReference type="SUPFAM" id="SSF50475">
    <property type="entry name" value="FMN-binding split barrel"/>
    <property type="match status" value="1"/>
</dbReference>
<proteinExistence type="predicted"/>
<evidence type="ECO:0000313" key="2">
    <source>
        <dbReference type="Proteomes" id="UP000242637"/>
    </source>
</evidence>
<dbReference type="GeneID" id="63459564"/>
<accession>A0A239VJ45</accession>
<dbReference type="EMBL" id="LT906453">
    <property type="protein sequence ID" value="SNV21783.1"/>
    <property type="molecule type" value="Genomic_DNA"/>
</dbReference>
<name>A0A239VJ45_9MICO</name>
<dbReference type="RefSeq" id="WP_028327902.1">
    <property type="nucleotide sequence ID" value="NZ_JAAFNI010000001.1"/>
</dbReference>
<dbReference type="Gene3D" id="2.30.110.10">
    <property type="entry name" value="Electron Transport, Fmn-binding Protein, Chain A"/>
    <property type="match status" value="1"/>
</dbReference>
<dbReference type="AlphaFoldDB" id="A0A239VJ45"/>
<sequence>MGDEMIHEMTKEEAVEVLESLRFGRLATAVAGVPFITPLNYVARDGAVYFRTAEGNKLMGLTINADVAFEADRFVDGCAESVIVMGRAEEVVAGQEREFAESLPLQPWIETDKQHVVKIAVGEISGRRFRLNEFAQL</sequence>